<gene>
    <name evidence="2" type="primary">LOC130461278</name>
</gene>
<reference evidence="2" key="2">
    <citation type="submission" date="2025-08" db="UniProtKB">
        <authorList>
            <consortium name="RefSeq"/>
        </authorList>
    </citation>
    <scope>IDENTIFICATION</scope>
    <source>
        <tissue evidence="2">Leaf</tissue>
    </source>
</reference>
<reference evidence="1" key="1">
    <citation type="journal article" date="2021" name="Nat. Commun.">
        <title>Genomic analyses provide insights into spinach domestication and the genetic basis of agronomic traits.</title>
        <authorList>
            <person name="Cai X."/>
            <person name="Sun X."/>
            <person name="Xu C."/>
            <person name="Sun H."/>
            <person name="Wang X."/>
            <person name="Ge C."/>
            <person name="Zhang Z."/>
            <person name="Wang Q."/>
            <person name="Fei Z."/>
            <person name="Jiao C."/>
            <person name="Wang Q."/>
        </authorList>
    </citation>
    <scope>NUCLEOTIDE SEQUENCE [LARGE SCALE GENOMIC DNA]</scope>
    <source>
        <strain evidence="1">cv. Varoflay</strain>
    </source>
</reference>
<evidence type="ECO:0000313" key="2">
    <source>
        <dbReference type="RefSeq" id="XP_056685273.1"/>
    </source>
</evidence>
<dbReference type="Proteomes" id="UP000813463">
    <property type="component" value="Chromosome 5"/>
</dbReference>
<accession>A0ABM3QPJ9</accession>
<keyword evidence="1" id="KW-1185">Reference proteome</keyword>
<name>A0ABM3QPJ9_SPIOL</name>
<dbReference type="GeneID" id="130461278"/>
<dbReference type="RefSeq" id="XP_056685273.1">
    <property type="nucleotide sequence ID" value="XM_056829295.1"/>
</dbReference>
<proteinExistence type="predicted"/>
<evidence type="ECO:0000313" key="1">
    <source>
        <dbReference type="Proteomes" id="UP000813463"/>
    </source>
</evidence>
<organism evidence="1 2">
    <name type="scientific">Spinacia oleracea</name>
    <name type="common">Spinach</name>
    <dbReference type="NCBI Taxonomy" id="3562"/>
    <lineage>
        <taxon>Eukaryota</taxon>
        <taxon>Viridiplantae</taxon>
        <taxon>Streptophyta</taxon>
        <taxon>Embryophyta</taxon>
        <taxon>Tracheophyta</taxon>
        <taxon>Spermatophyta</taxon>
        <taxon>Magnoliopsida</taxon>
        <taxon>eudicotyledons</taxon>
        <taxon>Gunneridae</taxon>
        <taxon>Pentapetalae</taxon>
        <taxon>Caryophyllales</taxon>
        <taxon>Chenopodiaceae</taxon>
        <taxon>Chenopodioideae</taxon>
        <taxon>Anserineae</taxon>
        <taxon>Spinacia</taxon>
    </lineage>
</organism>
<protein>
    <submittedName>
        <fullName evidence="2">4-hydroxy-tetrahydrodipicolinate reductase 2, chloroplastic-like</fullName>
    </submittedName>
</protein>
<sequence>MNTENDAVISPQMGKRVFHYSPEVSFKISIAVHFIKYMNPWLFKVLALEWRLFLSNSLELFLDIYLQVTDASGTVKDVISYFQKLGVDFVMDQLLHFKQMREGEMAEVNKQTMIFVLEIF</sequence>